<feature type="non-terminal residue" evidence="7">
    <location>
        <position position="1"/>
    </location>
</feature>
<dbReference type="PANTHER" id="PTHR45973:SF9">
    <property type="entry name" value="LEUCINE-RICH REPEAT-CONTAINING PROTEIN 46"/>
    <property type="match status" value="1"/>
</dbReference>
<organism evidence="7 8">
    <name type="scientific">Chordeiles acutipennis</name>
    <name type="common">Lesser nighthawk</name>
    <name type="synonym">Caprimulgus acutipennis</name>
    <dbReference type="NCBI Taxonomy" id="118183"/>
    <lineage>
        <taxon>Eukaryota</taxon>
        <taxon>Metazoa</taxon>
        <taxon>Chordata</taxon>
        <taxon>Craniata</taxon>
        <taxon>Vertebrata</taxon>
        <taxon>Euteleostomi</taxon>
        <taxon>Archelosauria</taxon>
        <taxon>Archosauria</taxon>
        <taxon>Dinosauria</taxon>
        <taxon>Saurischia</taxon>
        <taxon>Theropoda</taxon>
        <taxon>Coelurosauria</taxon>
        <taxon>Aves</taxon>
        <taxon>Neognathae</taxon>
        <taxon>Neoaves</taxon>
        <taxon>Strisores</taxon>
        <taxon>Caprimulgiformes</taxon>
        <taxon>Caprimulgidae</taxon>
        <taxon>Chordeilinae</taxon>
        <taxon>Chordeiles</taxon>
    </lineage>
</organism>
<keyword evidence="3" id="KW-0677">Repeat</keyword>
<dbReference type="InterPro" id="IPR001611">
    <property type="entry name" value="Leu-rich_rpt"/>
</dbReference>
<gene>
    <name evidence="7" type="primary">Lrrc46</name>
    <name evidence="7" type="ORF">CHOACU_R05508</name>
</gene>
<dbReference type="OrthoDB" id="7451790at2759"/>
<sequence length="217" mass="24751">PSSRSPELVSPATTRLDWEDTCTPGKLQSLGNIYSLYLQQNNIEKIENLSCFPNLRFLSLAGNRICRVENLQPLQHLQFLDLSHNQIQTLDPDELPCSLCFLDLTGNECTHQQGYREMVLGALPCLLQLDCQPVRGAVGEEEEEEASSSTEDEEDELLSEPSGPFTADKDFFADLHEQLASRSQWRRSEAVAEHRTRLDELEELQERWDRLLPPTPR</sequence>
<keyword evidence="5" id="KW-0966">Cell projection</keyword>
<keyword evidence="2" id="KW-0433">Leucine-rich repeat</keyword>
<reference evidence="7 8" key="1">
    <citation type="submission" date="2019-09" db="EMBL/GenBank/DDBJ databases">
        <title>Bird 10,000 Genomes (B10K) Project - Family phase.</title>
        <authorList>
            <person name="Zhang G."/>
        </authorList>
    </citation>
    <scope>NUCLEOTIDE SEQUENCE [LARGE SCALE GENOMIC DNA]</scope>
    <source>
        <strain evidence="7">B10K-DU-008-62</strain>
        <tissue evidence="7">Mixed tissue sample</tissue>
    </source>
</reference>
<evidence type="ECO:0000256" key="2">
    <source>
        <dbReference type="ARBA" id="ARBA00022614"/>
    </source>
</evidence>
<dbReference type="InterPro" id="IPR032675">
    <property type="entry name" value="LRR_dom_sf"/>
</dbReference>
<dbReference type="Gene3D" id="3.80.10.10">
    <property type="entry name" value="Ribonuclease Inhibitor"/>
    <property type="match status" value="1"/>
</dbReference>
<evidence type="ECO:0000256" key="4">
    <source>
        <dbReference type="ARBA" id="ARBA00023069"/>
    </source>
</evidence>
<comment type="subcellular location">
    <subcellularLocation>
        <location evidence="1">Cell projection</location>
        <location evidence="1">Cilium</location>
    </subcellularLocation>
</comment>
<comment type="caution">
    <text evidence="7">The sequence shown here is derived from an EMBL/GenBank/DDBJ whole genome shotgun (WGS) entry which is preliminary data.</text>
</comment>
<dbReference type="SUPFAM" id="SSF52058">
    <property type="entry name" value="L domain-like"/>
    <property type="match status" value="1"/>
</dbReference>
<evidence type="ECO:0000256" key="1">
    <source>
        <dbReference type="ARBA" id="ARBA00004138"/>
    </source>
</evidence>
<name>A0A7L0UN44_CHOAC</name>
<proteinExistence type="predicted"/>
<dbReference type="InterPro" id="IPR003591">
    <property type="entry name" value="Leu-rich_rpt_typical-subtyp"/>
</dbReference>
<accession>A0A7L0UN44</accession>
<evidence type="ECO:0000256" key="6">
    <source>
        <dbReference type="SAM" id="MobiDB-lite"/>
    </source>
</evidence>
<dbReference type="SMART" id="SM00365">
    <property type="entry name" value="LRR_SD22"/>
    <property type="match status" value="3"/>
</dbReference>
<evidence type="ECO:0000313" key="8">
    <source>
        <dbReference type="Proteomes" id="UP000568556"/>
    </source>
</evidence>
<protein>
    <submittedName>
        <fullName evidence="7">LRC46 protein</fullName>
    </submittedName>
</protein>
<keyword evidence="8" id="KW-1185">Reference proteome</keyword>
<dbReference type="PROSITE" id="PS51450">
    <property type="entry name" value="LRR"/>
    <property type="match status" value="3"/>
</dbReference>
<dbReference type="EMBL" id="VXAQ01002319">
    <property type="protein sequence ID" value="NXL67482.1"/>
    <property type="molecule type" value="Genomic_DNA"/>
</dbReference>
<evidence type="ECO:0000313" key="7">
    <source>
        <dbReference type="EMBL" id="NXL67482.1"/>
    </source>
</evidence>
<keyword evidence="4" id="KW-0969">Cilium</keyword>
<feature type="non-terminal residue" evidence="7">
    <location>
        <position position="217"/>
    </location>
</feature>
<feature type="compositionally biased region" description="Acidic residues" evidence="6">
    <location>
        <begin position="139"/>
        <end position="158"/>
    </location>
</feature>
<dbReference type="InterPro" id="IPR050576">
    <property type="entry name" value="Cilia_flagella_integrity"/>
</dbReference>
<feature type="region of interest" description="Disordered" evidence="6">
    <location>
        <begin position="137"/>
        <end position="170"/>
    </location>
</feature>
<dbReference type="SMART" id="SM00369">
    <property type="entry name" value="LRR_TYP"/>
    <property type="match status" value="2"/>
</dbReference>
<dbReference type="Proteomes" id="UP000568556">
    <property type="component" value="Unassembled WGS sequence"/>
</dbReference>
<evidence type="ECO:0000256" key="5">
    <source>
        <dbReference type="ARBA" id="ARBA00023273"/>
    </source>
</evidence>
<dbReference type="Pfam" id="PF14580">
    <property type="entry name" value="LRR_9"/>
    <property type="match status" value="1"/>
</dbReference>
<evidence type="ECO:0000256" key="3">
    <source>
        <dbReference type="ARBA" id="ARBA00022737"/>
    </source>
</evidence>
<dbReference type="PANTHER" id="PTHR45973">
    <property type="entry name" value="PROTEIN PHOSPHATASE 1 REGULATORY SUBUNIT SDS22-RELATED"/>
    <property type="match status" value="1"/>
</dbReference>
<dbReference type="AlphaFoldDB" id="A0A7L0UN44"/>